<reference evidence="14" key="1">
    <citation type="submission" date="2025-08" db="UniProtKB">
        <authorList>
            <consortium name="RefSeq"/>
        </authorList>
    </citation>
    <scope>IDENTIFICATION</scope>
</reference>
<keyword evidence="7 12" id="KW-0560">Oxidoreductase</keyword>
<keyword evidence="5 11" id="KW-0479">Metal-binding</keyword>
<dbReference type="InterPro" id="IPR001128">
    <property type="entry name" value="Cyt_P450"/>
</dbReference>
<comment type="subcellular location">
    <subcellularLocation>
        <location evidence="1">Membrane</location>
    </subcellularLocation>
</comment>
<evidence type="ECO:0000313" key="13">
    <source>
        <dbReference type="Proteomes" id="UP001515500"/>
    </source>
</evidence>
<dbReference type="InterPro" id="IPR002401">
    <property type="entry name" value="Cyt_P450_E_grp-I"/>
</dbReference>
<name>A0AB40AQV8_DIOCR</name>
<dbReference type="PANTHER" id="PTHR24282:SF255">
    <property type="entry name" value="CYTOCHROME P450 72A11-RELATED"/>
    <property type="match status" value="1"/>
</dbReference>
<dbReference type="Proteomes" id="UP001515500">
    <property type="component" value="Chromosome 26"/>
</dbReference>
<evidence type="ECO:0000256" key="5">
    <source>
        <dbReference type="ARBA" id="ARBA00022723"/>
    </source>
</evidence>
<evidence type="ECO:0000256" key="3">
    <source>
        <dbReference type="ARBA" id="ARBA00022617"/>
    </source>
</evidence>
<gene>
    <name evidence="14" type="primary">LOC120253206</name>
</gene>
<keyword evidence="8 11" id="KW-0408">Iron</keyword>
<evidence type="ECO:0000256" key="11">
    <source>
        <dbReference type="PIRSR" id="PIRSR602401-1"/>
    </source>
</evidence>
<keyword evidence="3 11" id="KW-0349">Heme</keyword>
<dbReference type="GO" id="GO:0006629">
    <property type="term" value="P:lipid metabolic process"/>
    <property type="evidence" value="ECO:0007669"/>
    <property type="project" value="UniProtKB-ARBA"/>
</dbReference>
<sequence length="412" mass="47156">MDPRLIKEVLMNKFGHFVKPKVNPLAKIIFVGLLSYDGQKWVKHRRIINPAFHLEKLKLMVPAFSTSLDELIRRWDKMIPDEGSLELDVFPELQNLTKDVISRTAFGSNYEEGRKIFQFLTEQTQLFLHEAIQSVYIPGYQFLPTPMNMRRSQIDKEMERILRGMIEKREKAMRMGKGSKNDLLGILLESNMKVGGEEHGKSKEGGMTTQDVIEECKLFYFSGQETTSALLTWTMILLSMYPNWQAKAREEVLQVFGKNTPDMDGLSRLKIVTMILYEVLRLYPPLAFLNRRPYKTMEIGGISYPPGVLLMLPILLIHHDTELWGEDAKEFKPERFAEGISKASKVAGAFFPFSVGPRVCIGQNFALIQAKMGLSMILQHFSFVLSPSYIHAPCTVVTLQPQHGAQLKLHKF</sequence>
<protein>
    <submittedName>
        <fullName evidence="14">Cytochrome P450 CYP72A219-like</fullName>
    </submittedName>
</protein>
<dbReference type="InterPro" id="IPR050665">
    <property type="entry name" value="Cytochrome_P450_Monooxygen"/>
</dbReference>
<dbReference type="SUPFAM" id="SSF48264">
    <property type="entry name" value="Cytochrome P450"/>
    <property type="match status" value="1"/>
</dbReference>
<dbReference type="PRINTS" id="PR00463">
    <property type="entry name" value="EP450I"/>
</dbReference>
<keyword evidence="10" id="KW-0472">Membrane</keyword>
<evidence type="ECO:0000256" key="4">
    <source>
        <dbReference type="ARBA" id="ARBA00022692"/>
    </source>
</evidence>
<proteinExistence type="inferred from homology"/>
<dbReference type="InterPro" id="IPR017972">
    <property type="entry name" value="Cyt_P450_CS"/>
</dbReference>
<organism evidence="13 14">
    <name type="scientific">Dioscorea cayennensis subsp. rotundata</name>
    <name type="common">White Guinea yam</name>
    <name type="synonym">Dioscorea rotundata</name>
    <dbReference type="NCBI Taxonomy" id="55577"/>
    <lineage>
        <taxon>Eukaryota</taxon>
        <taxon>Viridiplantae</taxon>
        <taxon>Streptophyta</taxon>
        <taxon>Embryophyta</taxon>
        <taxon>Tracheophyta</taxon>
        <taxon>Spermatophyta</taxon>
        <taxon>Magnoliopsida</taxon>
        <taxon>Liliopsida</taxon>
        <taxon>Dioscoreales</taxon>
        <taxon>Dioscoreaceae</taxon>
        <taxon>Dioscorea</taxon>
    </lineage>
</organism>
<feature type="binding site" description="axial binding residue" evidence="11">
    <location>
        <position position="360"/>
    </location>
    <ligand>
        <name>heme</name>
        <dbReference type="ChEBI" id="CHEBI:30413"/>
    </ligand>
    <ligandPart>
        <name>Fe</name>
        <dbReference type="ChEBI" id="CHEBI:18248"/>
    </ligandPart>
</feature>
<keyword evidence="6" id="KW-1133">Transmembrane helix</keyword>
<dbReference type="PANTHER" id="PTHR24282">
    <property type="entry name" value="CYTOCHROME P450 FAMILY MEMBER"/>
    <property type="match status" value="1"/>
</dbReference>
<comment type="cofactor">
    <cofactor evidence="11">
        <name>heme</name>
        <dbReference type="ChEBI" id="CHEBI:30413"/>
    </cofactor>
</comment>
<dbReference type="AlphaFoldDB" id="A0AB40AQV8"/>
<dbReference type="Pfam" id="PF00067">
    <property type="entry name" value="p450"/>
    <property type="match status" value="1"/>
</dbReference>
<evidence type="ECO:0000256" key="8">
    <source>
        <dbReference type="ARBA" id="ARBA00023004"/>
    </source>
</evidence>
<keyword evidence="9 12" id="KW-0503">Monooxygenase</keyword>
<evidence type="ECO:0000313" key="14">
    <source>
        <dbReference type="RefSeq" id="XP_039117465.1"/>
    </source>
</evidence>
<dbReference type="InterPro" id="IPR036396">
    <property type="entry name" value="Cyt_P450_sf"/>
</dbReference>
<evidence type="ECO:0000256" key="2">
    <source>
        <dbReference type="ARBA" id="ARBA00010617"/>
    </source>
</evidence>
<keyword evidence="13" id="KW-1185">Reference proteome</keyword>
<dbReference type="GO" id="GO:0005506">
    <property type="term" value="F:iron ion binding"/>
    <property type="evidence" value="ECO:0007669"/>
    <property type="project" value="InterPro"/>
</dbReference>
<dbReference type="GO" id="GO:0020037">
    <property type="term" value="F:heme binding"/>
    <property type="evidence" value="ECO:0007669"/>
    <property type="project" value="InterPro"/>
</dbReference>
<dbReference type="GO" id="GO:0004497">
    <property type="term" value="F:monooxygenase activity"/>
    <property type="evidence" value="ECO:0007669"/>
    <property type="project" value="UniProtKB-KW"/>
</dbReference>
<evidence type="ECO:0000256" key="7">
    <source>
        <dbReference type="ARBA" id="ARBA00023002"/>
    </source>
</evidence>
<dbReference type="GO" id="GO:0016020">
    <property type="term" value="C:membrane"/>
    <property type="evidence" value="ECO:0007669"/>
    <property type="project" value="UniProtKB-SubCell"/>
</dbReference>
<comment type="similarity">
    <text evidence="2 12">Belongs to the cytochrome P450 family.</text>
</comment>
<evidence type="ECO:0000256" key="12">
    <source>
        <dbReference type="RuleBase" id="RU000461"/>
    </source>
</evidence>
<evidence type="ECO:0000256" key="1">
    <source>
        <dbReference type="ARBA" id="ARBA00004370"/>
    </source>
</evidence>
<dbReference type="GO" id="GO:0016705">
    <property type="term" value="F:oxidoreductase activity, acting on paired donors, with incorporation or reduction of molecular oxygen"/>
    <property type="evidence" value="ECO:0007669"/>
    <property type="project" value="InterPro"/>
</dbReference>
<evidence type="ECO:0000256" key="6">
    <source>
        <dbReference type="ARBA" id="ARBA00022989"/>
    </source>
</evidence>
<accession>A0AB40AQV8</accession>
<evidence type="ECO:0000256" key="9">
    <source>
        <dbReference type="ARBA" id="ARBA00023033"/>
    </source>
</evidence>
<dbReference type="GeneID" id="120253206"/>
<keyword evidence="4" id="KW-0812">Transmembrane</keyword>
<dbReference type="PROSITE" id="PS00086">
    <property type="entry name" value="CYTOCHROME_P450"/>
    <property type="match status" value="1"/>
</dbReference>
<evidence type="ECO:0000256" key="10">
    <source>
        <dbReference type="ARBA" id="ARBA00023136"/>
    </source>
</evidence>
<dbReference type="Gene3D" id="1.10.630.10">
    <property type="entry name" value="Cytochrome P450"/>
    <property type="match status" value="1"/>
</dbReference>
<dbReference type="RefSeq" id="XP_039117465.1">
    <property type="nucleotide sequence ID" value="XM_039261531.1"/>
</dbReference>
<dbReference type="PRINTS" id="PR00385">
    <property type="entry name" value="P450"/>
</dbReference>